<feature type="compositionally biased region" description="Gly residues" evidence="4">
    <location>
        <begin position="113"/>
        <end position="122"/>
    </location>
</feature>
<keyword evidence="2" id="KW-0053">Apoptosis</keyword>
<keyword evidence="3" id="KW-0645">Protease</keyword>
<reference evidence="6" key="1">
    <citation type="submission" date="2020-04" db="EMBL/GenBank/DDBJ databases">
        <title>Analysis of mating type loci in Filobasidium floriforme.</title>
        <authorList>
            <person name="Nowrousian M."/>
        </authorList>
    </citation>
    <scope>NUCLEOTIDE SEQUENCE</scope>
    <source>
        <strain evidence="6">CBS 6242</strain>
    </source>
</reference>
<feature type="compositionally biased region" description="Pro residues" evidence="4">
    <location>
        <begin position="152"/>
        <end position="164"/>
    </location>
</feature>
<dbReference type="OrthoDB" id="3223806at2759"/>
<evidence type="ECO:0000256" key="1">
    <source>
        <dbReference type="ARBA" id="ARBA00009005"/>
    </source>
</evidence>
<accession>A0A8K0NNB3</accession>
<feature type="compositionally biased region" description="Pro residues" evidence="4">
    <location>
        <begin position="64"/>
        <end position="74"/>
    </location>
</feature>
<gene>
    <name evidence="6" type="ORF">FFLO_06109</name>
</gene>
<dbReference type="EMBL" id="JABELV010000180">
    <property type="protein sequence ID" value="KAG7528486.1"/>
    <property type="molecule type" value="Genomic_DNA"/>
</dbReference>
<dbReference type="InterPro" id="IPR029030">
    <property type="entry name" value="Caspase-like_dom_sf"/>
</dbReference>
<name>A0A8K0NNB3_9TREE</name>
<feature type="region of interest" description="Disordered" evidence="4">
    <location>
        <begin position="103"/>
        <end position="186"/>
    </location>
</feature>
<dbReference type="Gene3D" id="3.40.50.12660">
    <property type="match status" value="2"/>
</dbReference>
<keyword evidence="7" id="KW-1185">Reference proteome</keyword>
<dbReference type="GO" id="GO:0004197">
    <property type="term" value="F:cysteine-type endopeptidase activity"/>
    <property type="evidence" value="ECO:0007669"/>
    <property type="project" value="InterPro"/>
</dbReference>
<dbReference type="Proteomes" id="UP000812966">
    <property type="component" value="Unassembled WGS sequence"/>
</dbReference>
<dbReference type="AlphaFoldDB" id="A0A8K0NNB3"/>
<dbReference type="SUPFAM" id="SSF52129">
    <property type="entry name" value="Caspase-like"/>
    <property type="match status" value="1"/>
</dbReference>
<evidence type="ECO:0000256" key="2">
    <source>
        <dbReference type="ARBA" id="ARBA00022703"/>
    </source>
</evidence>
<keyword evidence="3" id="KW-0378">Hydrolase</keyword>
<dbReference type="InterPro" id="IPR011600">
    <property type="entry name" value="Pept_C14_caspase"/>
</dbReference>
<evidence type="ECO:0000313" key="7">
    <source>
        <dbReference type="Proteomes" id="UP000812966"/>
    </source>
</evidence>
<feature type="compositionally biased region" description="Pro residues" evidence="4">
    <location>
        <begin position="42"/>
        <end position="51"/>
    </location>
</feature>
<dbReference type="PANTHER" id="PTHR48104">
    <property type="entry name" value="METACASPASE-4"/>
    <property type="match status" value="1"/>
</dbReference>
<dbReference type="PANTHER" id="PTHR48104:SF30">
    <property type="entry name" value="METACASPASE-1"/>
    <property type="match status" value="1"/>
</dbReference>
<organism evidence="6 7">
    <name type="scientific">Filobasidium floriforme</name>
    <dbReference type="NCBI Taxonomy" id="5210"/>
    <lineage>
        <taxon>Eukaryota</taxon>
        <taxon>Fungi</taxon>
        <taxon>Dikarya</taxon>
        <taxon>Basidiomycota</taxon>
        <taxon>Agaricomycotina</taxon>
        <taxon>Tremellomycetes</taxon>
        <taxon>Filobasidiales</taxon>
        <taxon>Filobasidiaceae</taxon>
        <taxon>Filobasidium</taxon>
    </lineage>
</organism>
<feature type="domain" description="Peptidase C14 caspase" evidence="5">
    <location>
        <begin position="197"/>
        <end position="482"/>
    </location>
</feature>
<keyword evidence="3" id="KW-0788">Thiol protease</keyword>
<evidence type="ECO:0000256" key="3">
    <source>
        <dbReference type="ARBA" id="ARBA00022807"/>
    </source>
</evidence>
<evidence type="ECO:0000259" key="5">
    <source>
        <dbReference type="Pfam" id="PF00656"/>
    </source>
</evidence>
<protein>
    <recommendedName>
        <fullName evidence="5">Peptidase C14 caspase domain-containing protein</fullName>
    </recommendedName>
</protein>
<dbReference type="GO" id="GO:0005737">
    <property type="term" value="C:cytoplasm"/>
    <property type="evidence" value="ECO:0007669"/>
    <property type="project" value="TreeGrafter"/>
</dbReference>
<feature type="region of interest" description="Disordered" evidence="4">
    <location>
        <begin position="1"/>
        <end position="79"/>
    </location>
</feature>
<dbReference type="Pfam" id="PF00656">
    <property type="entry name" value="Peptidase_C14"/>
    <property type="match status" value="1"/>
</dbReference>
<feature type="compositionally biased region" description="Gly residues" evidence="4">
    <location>
        <begin position="15"/>
        <end position="40"/>
    </location>
</feature>
<comment type="caution">
    <text evidence="6">The sequence shown here is derived from an EMBL/GenBank/DDBJ whole genome shotgun (WGS) entry which is preliminary data.</text>
</comment>
<sequence length="492" mass="52134">MSDYPGAGRHHQGPNYGGPPGGGNYGHPVTYGGGGPGGYPYGAPPPGPPPGQYGGGYQNQPSYGAPPPGPPPPQQYHHQRQDLAYNSNAPSYGAPAPAYGGGDGGAYHRSHNSGGGGFGSGGWQPPAGQGVPDHYAVGSSGYDPTQQHIRPHGPPPGAPAPYRPPQGDQFYGPQFQNGNQGGGRQQPFFQYSQCNGKRKALAIGCNYIGTSQALGGCINDAHNMVKFLCDRFGYKQEDIVVLTDDARNPRQIPTRENMIAAMNWLVDGARPNDSLFFHYSGHGGQTQDTNGDEEDGYDEVIYPLDHKVSGHIVDDELHDILVKPLPAGCRLTAIFDSCHSATALDLPYVYSTEGKIKEPNLLADAGQGLLSAGMSYMRGDVGGMLSGVMGLGKKIINQNSGAAEKVKQTKTSPADVVSWSGCKDDQTSADTQIASQATGAMSYAFISALNQNPQQSYQQLLVTIRDELKGKYSQKPQLSASHPMDTQLLFIC</sequence>
<comment type="similarity">
    <text evidence="1">Belongs to the peptidase C14B family.</text>
</comment>
<evidence type="ECO:0000313" key="6">
    <source>
        <dbReference type="EMBL" id="KAG7528486.1"/>
    </source>
</evidence>
<evidence type="ECO:0000256" key="4">
    <source>
        <dbReference type="SAM" id="MobiDB-lite"/>
    </source>
</evidence>
<dbReference type="GO" id="GO:0006915">
    <property type="term" value="P:apoptotic process"/>
    <property type="evidence" value="ECO:0007669"/>
    <property type="project" value="UniProtKB-KW"/>
</dbReference>
<dbReference type="InterPro" id="IPR050452">
    <property type="entry name" value="Metacaspase"/>
</dbReference>
<proteinExistence type="inferred from homology"/>
<dbReference type="GO" id="GO:0006508">
    <property type="term" value="P:proteolysis"/>
    <property type="evidence" value="ECO:0007669"/>
    <property type="project" value="InterPro"/>
</dbReference>
<feature type="compositionally biased region" description="Low complexity" evidence="4">
    <location>
        <begin position="169"/>
        <end position="178"/>
    </location>
</feature>